<dbReference type="CDD" id="cd03257">
    <property type="entry name" value="ABC_NikE_OppD_transporters"/>
    <property type="match status" value="2"/>
</dbReference>
<name>A0ABP9QFI8_9RHOO</name>
<dbReference type="InterPro" id="IPR003593">
    <property type="entry name" value="AAA+_ATPase"/>
</dbReference>
<keyword evidence="5" id="KW-0547">Nucleotide-binding</keyword>
<dbReference type="NCBIfam" id="NF008453">
    <property type="entry name" value="PRK11308.1"/>
    <property type="match status" value="2"/>
</dbReference>
<dbReference type="Pfam" id="PF00005">
    <property type="entry name" value="ABC_tran"/>
    <property type="match status" value="2"/>
</dbReference>
<organism evidence="9 10">
    <name type="scientific">Viridibacterium curvum</name>
    <dbReference type="NCBI Taxonomy" id="1101404"/>
    <lineage>
        <taxon>Bacteria</taxon>
        <taxon>Pseudomonadati</taxon>
        <taxon>Pseudomonadota</taxon>
        <taxon>Betaproteobacteria</taxon>
        <taxon>Rhodocyclales</taxon>
        <taxon>Rhodocyclaceae</taxon>
        <taxon>Viridibacterium</taxon>
    </lineage>
</organism>
<dbReference type="Proteomes" id="UP001500547">
    <property type="component" value="Unassembled WGS sequence"/>
</dbReference>
<proteinExistence type="inferred from homology"/>
<feature type="domain" description="ABC transporter" evidence="8">
    <location>
        <begin position="276"/>
        <end position="526"/>
    </location>
</feature>
<dbReference type="EMBL" id="BAABLD010000005">
    <property type="protein sequence ID" value="GAA5161075.1"/>
    <property type="molecule type" value="Genomic_DNA"/>
</dbReference>
<dbReference type="SUPFAM" id="SSF52540">
    <property type="entry name" value="P-loop containing nucleoside triphosphate hydrolases"/>
    <property type="match status" value="2"/>
</dbReference>
<dbReference type="RefSeq" id="WP_345531743.1">
    <property type="nucleotide sequence ID" value="NZ_BAABLD010000005.1"/>
</dbReference>
<dbReference type="PANTHER" id="PTHR43297">
    <property type="entry name" value="OLIGOPEPTIDE TRANSPORT ATP-BINDING PROTEIN APPD"/>
    <property type="match status" value="1"/>
</dbReference>
<dbReference type="InterPro" id="IPR003439">
    <property type="entry name" value="ABC_transporter-like_ATP-bd"/>
</dbReference>
<dbReference type="InterPro" id="IPR017871">
    <property type="entry name" value="ABC_transporter-like_CS"/>
</dbReference>
<keyword evidence="6 9" id="KW-0067">ATP-binding</keyword>
<feature type="domain" description="ABC transporter" evidence="8">
    <location>
        <begin position="4"/>
        <end position="248"/>
    </location>
</feature>
<evidence type="ECO:0000256" key="5">
    <source>
        <dbReference type="ARBA" id="ARBA00022741"/>
    </source>
</evidence>
<comment type="caution">
    <text evidence="9">The sequence shown here is derived from an EMBL/GenBank/DDBJ whole genome shotgun (WGS) entry which is preliminary data.</text>
</comment>
<comment type="similarity">
    <text evidence="2">Belongs to the ABC transporter superfamily.</text>
</comment>
<evidence type="ECO:0000313" key="10">
    <source>
        <dbReference type="Proteomes" id="UP001500547"/>
    </source>
</evidence>
<evidence type="ECO:0000256" key="3">
    <source>
        <dbReference type="ARBA" id="ARBA00022448"/>
    </source>
</evidence>
<sequence length="530" mass="57699">MSLLDVRDLRIAFGARTVVDGVSFTLEAGEKLALVGESGSGKTVSAFSLLRLLPDAKLAGSVQFDGRDVLTMDDTAIQQLRGKDIAVVFQEPMTALNPVLRIGAQIAEAITLHEGLAKAAAWQKAIAALARVGIPQPEQRAQSFPHQLSGGQRQRVMIAMALACKPRLLIADEPTTALDVSLRQQILELLDDLRRETGMAILLITHDLNLVRRFADRVAVMERGHLVEQGDTQSVMLAPQHPYTQKLVASRPQRTVGPAGTGLVLSADKLSVDYSVPGKGLRGWFQRQHFRAVSEVSLQLAPGETLGVIGESGSGKTSLAMALLHLHGSQDKVHGEIRVGDATWRTADRAAQRRLRRIVQVVFQDPLSSLSPRRTIEQIVGEGLEIHEPALNAEARRMRVEQALRDVELTEAGEVAPLLARYPHEFSGGQRQRIAIARALVLKPQIVILDEPTSALDVTIQQQILQLLARLQSQLGLSYVLVTHDIDVVRAMAHRVMVMKDSQVVEAGTLDDVLGAPRSDYTKMLVASAG</sequence>
<evidence type="ECO:0000256" key="4">
    <source>
        <dbReference type="ARBA" id="ARBA00022475"/>
    </source>
</evidence>
<dbReference type="InterPro" id="IPR013563">
    <property type="entry name" value="Oligopep_ABC_C"/>
</dbReference>
<dbReference type="NCBIfam" id="NF007739">
    <property type="entry name" value="PRK10419.1"/>
    <property type="match status" value="2"/>
</dbReference>
<evidence type="ECO:0000313" key="9">
    <source>
        <dbReference type="EMBL" id="GAA5161075.1"/>
    </source>
</evidence>
<dbReference type="PANTHER" id="PTHR43297:SF2">
    <property type="entry name" value="DIPEPTIDE TRANSPORT ATP-BINDING PROTEIN DPPD"/>
    <property type="match status" value="1"/>
</dbReference>
<evidence type="ECO:0000256" key="7">
    <source>
        <dbReference type="ARBA" id="ARBA00023136"/>
    </source>
</evidence>
<dbReference type="PROSITE" id="PS50893">
    <property type="entry name" value="ABC_TRANSPORTER_2"/>
    <property type="match status" value="2"/>
</dbReference>
<evidence type="ECO:0000259" key="8">
    <source>
        <dbReference type="PROSITE" id="PS50893"/>
    </source>
</evidence>
<dbReference type="GO" id="GO:0005524">
    <property type="term" value="F:ATP binding"/>
    <property type="evidence" value="ECO:0007669"/>
    <property type="project" value="UniProtKB-KW"/>
</dbReference>
<dbReference type="InterPro" id="IPR027417">
    <property type="entry name" value="P-loop_NTPase"/>
</dbReference>
<dbReference type="PROSITE" id="PS00211">
    <property type="entry name" value="ABC_TRANSPORTER_1"/>
    <property type="match status" value="2"/>
</dbReference>
<evidence type="ECO:0000256" key="1">
    <source>
        <dbReference type="ARBA" id="ARBA00004417"/>
    </source>
</evidence>
<evidence type="ECO:0000256" key="2">
    <source>
        <dbReference type="ARBA" id="ARBA00005417"/>
    </source>
</evidence>
<dbReference type="Pfam" id="PF08352">
    <property type="entry name" value="oligo_HPY"/>
    <property type="match status" value="1"/>
</dbReference>
<keyword evidence="4" id="KW-1003">Cell membrane</keyword>
<dbReference type="InterPro" id="IPR050388">
    <property type="entry name" value="ABC_Ni/Peptide_Import"/>
</dbReference>
<keyword evidence="7" id="KW-0472">Membrane</keyword>
<dbReference type="Gene3D" id="3.40.50.300">
    <property type="entry name" value="P-loop containing nucleotide triphosphate hydrolases"/>
    <property type="match status" value="2"/>
</dbReference>
<dbReference type="SMART" id="SM00382">
    <property type="entry name" value="AAA"/>
    <property type="match status" value="2"/>
</dbReference>
<reference evidence="10" key="1">
    <citation type="journal article" date="2019" name="Int. J. Syst. Evol. Microbiol.">
        <title>The Global Catalogue of Microorganisms (GCM) 10K type strain sequencing project: providing services to taxonomists for standard genome sequencing and annotation.</title>
        <authorList>
            <consortium name="The Broad Institute Genomics Platform"/>
            <consortium name="The Broad Institute Genome Sequencing Center for Infectious Disease"/>
            <person name="Wu L."/>
            <person name="Ma J."/>
        </authorList>
    </citation>
    <scope>NUCLEOTIDE SEQUENCE [LARGE SCALE GENOMIC DNA]</scope>
    <source>
        <strain evidence="10">JCM 18715</strain>
    </source>
</reference>
<keyword evidence="10" id="KW-1185">Reference proteome</keyword>
<accession>A0ABP9QFI8</accession>
<protein>
    <submittedName>
        <fullName evidence="9">Dipeptide ABC transporter ATP-binding protein</fullName>
    </submittedName>
</protein>
<evidence type="ECO:0000256" key="6">
    <source>
        <dbReference type="ARBA" id="ARBA00022840"/>
    </source>
</evidence>
<comment type="subcellular location">
    <subcellularLocation>
        <location evidence="1">Cell inner membrane</location>
        <topology evidence="1">Peripheral membrane protein</topology>
    </subcellularLocation>
</comment>
<keyword evidence="3" id="KW-0813">Transport</keyword>
<gene>
    <name evidence="9" type="ORF">GCM10025770_09720</name>
</gene>